<sequence length="130" mass="15216">MADSLAQYGIYIDDLSKIRVLEPEVANQTSKLKEECQNFISKITEFQMNSNEFIQIIDQLANDVEKEKMKTIGTRNLLRSVAKERDAQKQQIQAQIVEKSMELERLRIQYDSFNKIEMEQLETIEQLTVN</sequence>
<organism evidence="4 5">
    <name type="scientific">Habropoda laboriosa</name>
    <dbReference type="NCBI Taxonomy" id="597456"/>
    <lineage>
        <taxon>Eukaryota</taxon>
        <taxon>Metazoa</taxon>
        <taxon>Ecdysozoa</taxon>
        <taxon>Arthropoda</taxon>
        <taxon>Hexapoda</taxon>
        <taxon>Insecta</taxon>
        <taxon>Pterygota</taxon>
        <taxon>Neoptera</taxon>
        <taxon>Endopterygota</taxon>
        <taxon>Hymenoptera</taxon>
        <taxon>Apocrita</taxon>
        <taxon>Aculeata</taxon>
        <taxon>Apoidea</taxon>
        <taxon>Anthophila</taxon>
        <taxon>Apidae</taxon>
        <taxon>Habropoda</taxon>
    </lineage>
</organism>
<dbReference type="OrthoDB" id="10254896at2759"/>
<evidence type="ECO:0000313" key="4">
    <source>
        <dbReference type="EMBL" id="KOC59414.1"/>
    </source>
</evidence>
<dbReference type="Proteomes" id="UP000053825">
    <property type="component" value="Unassembled WGS sequence"/>
</dbReference>
<dbReference type="PANTHER" id="PTHR31978">
    <property type="entry name" value="INTRAFLAGELLAR TRANSPORT PROTEIN 20 HOMOLOG"/>
    <property type="match status" value="1"/>
</dbReference>
<dbReference type="AlphaFoldDB" id="A0A0L7QLI8"/>
<name>A0A0L7QLI8_9HYME</name>
<dbReference type="GO" id="GO:0061512">
    <property type="term" value="P:protein localization to cilium"/>
    <property type="evidence" value="ECO:0007669"/>
    <property type="project" value="TreeGrafter"/>
</dbReference>
<keyword evidence="4" id="KW-0969">Cilium</keyword>
<evidence type="ECO:0000256" key="3">
    <source>
        <dbReference type="ARBA" id="ARBA00023273"/>
    </source>
</evidence>
<keyword evidence="4" id="KW-0282">Flagellum</keyword>
<gene>
    <name evidence="4" type="ORF">WH47_11043</name>
</gene>
<dbReference type="GO" id="GO:0060271">
    <property type="term" value="P:cilium assembly"/>
    <property type="evidence" value="ECO:0007669"/>
    <property type="project" value="TreeGrafter"/>
</dbReference>
<proteinExistence type="predicted"/>
<dbReference type="EMBL" id="KQ414924">
    <property type="protein sequence ID" value="KOC59414.1"/>
    <property type="molecule type" value="Genomic_DNA"/>
</dbReference>
<accession>A0A0L7QLI8</accession>
<evidence type="ECO:0000256" key="2">
    <source>
        <dbReference type="ARBA" id="ARBA00023054"/>
    </source>
</evidence>
<evidence type="ECO:0000313" key="5">
    <source>
        <dbReference type="Proteomes" id="UP000053825"/>
    </source>
</evidence>
<reference evidence="4 5" key="1">
    <citation type="submission" date="2015-07" db="EMBL/GenBank/DDBJ databases">
        <title>The genome of Habropoda laboriosa.</title>
        <authorList>
            <person name="Pan H."/>
            <person name="Kapheim K."/>
        </authorList>
    </citation>
    <scope>NUCLEOTIDE SEQUENCE [LARGE SCALE GENOMIC DNA]</scope>
    <source>
        <strain evidence="4">0110345459</strain>
    </source>
</reference>
<dbReference type="PANTHER" id="PTHR31978:SF1">
    <property type="entry name" value="INTRAFLAGELLAR TRANSPORT PROTEIN 20 HOMOLOG"/>
    <property type="match status" value="1"/>
</dbReference>
<keyword evidence="3" id="KW-0966">Cell projection</keyword>
<keyword evidence="2" id="KW-0175">Coiled coil</keyword>
<comment type="subcellular location">
    <subcellularLocation>
        <location evidence="1">Cell projection</location>
        <location evidence="1">Cilium</location>
    </subcellularLocation>
</comment>
<protein>
    <submittedName>
        <fullName evidence="4">Intraflagellar transport protein 20 like protein B</fullName>
    </submittedName>
</protein>
<dbReference type="GO" id="GO:0097546">
    <property type="term" value="C:ciliary base"/>
    <property type="evidence" value="ECO:0007669"/>
    <property type="project" value="TreeGrafter"/>
</dbReference>
<dbReference type="GO" id="GO:0036064">
    <property type="term" value="C:ciliary basal body"/>
    <property type="evidence" value="ECO:0007669"/>
    <property type="project" value="TreeGrafter"/>
</dbReference>
<evidence type="ECO:0000256" key="1">
    <source>
        <dbReference type="ARBA" id="ARBA00004138"/>
    </source>
</evidence>
<dbReference type="Pfam" id="PF14931">
    <property type="entry name" value="IFT20"/>
    <property type="match status" value="1"/>
</dbReference>
<dbReference type="InterPro" id="IPR028172">
    <property type="entry name" value="FT20"/>
</dbReference>
<dbReference type="GO" id="GO:0005813">
    <property type="term" value="C:centrosome"/>
    <property type="evidence" value="ECO:0007669"/>
    <property type="project" value="TreeGrafter"/>
</dbReference>
<keyword evidence="5" id="KW-1185">Reference proteome</keyword>
<dbReference type="GO" id="GO:0030990">
    <property type="term" value="C:intraciliary transport particle"/>
    <property type="evidence" value="ECO:0007669"/>
    <property type="project" value="TreeGrafter"/>
</dbReference>
<dbReference type="GO" id="GO:0097730">
    <property type="term" value="C:non-motile cilium"/>
    <property type="evidence" value="ECO:0007669"/>
    <property type="project" value="TreeGrafter"/>
</dbReference>
<dbReference type="GO" id="GO:0005737">
    <property type="term" value="C:cytoplasm"/>
    <property type="evidence" value="ECO:0007669"/>
    <property type="project" value="TreeGrafter"/>
</dbReference>
<dbReference type="STRING" id="597456.A0A0L7QLI8"/>